<dbReference type="Proteomes" id="UP000053342">
    <property type="component" value="Unassembled WGS sequence"/>
</dbReference>
<dbReference type="InterPro" id="IPR020904">
    <property type="entry name" value="Sc_DH/Rdtase_CS"/>
</dbReference>
<reference evidence="4 5" key="1">
    <citation type="submission" date="2015-01" db="EMBL/GenBank/DDBJ databases">
        <title>The Genome Sequence of Exophiala oligosperma CBS72588.</title>
        <authorList>
            <consortium name="The Broad Institute Genomics Platform"/>
            <person name="Cuomo C."/>
            <person name="de Hoog S."/>
            <person name="Gorbushina A."/>
            <person name="Stielow B."/>
            <person name="Teixiera M."/>
            <person name="Abouelleil A."/>
            <person name="Chapman S.B."/>
            <person name="Priest M."/>
            <person name="Young S.K."/>
            <person name="Wortman J."/>
            <person name="Nusbaum C."/>
            <person name="Birren B."/>
        </authorList>
    </citation>
    <scope>NUCLEOTIDE SEQUENCE [LARGE SCALE GENOMIC DNA]</scope>
    <source>
        <strain evidence="4 5">CBS 72588</strain>
    </source>
</reference>
<evidence type="ECO:0000256" key="3">
    <source>
        <dbReference type="ARBA" id="ARBA00023002"/>
    </source>
</evidence>
<dbReference type="OrthoDB" id="5371740at2759"/>
<accession>A0A0D2EL99</accession>
<organism evidence="4 5">
    <name type="scientific">Exophiala oligosperma</name>
    <dbReference type="NCBI Taxonomy" id="215243"/>
    <lineage>
        <taxon>Eukaryota</taxon>
        <taxon>Fungi</taxon>
        <taxon>Dikarya</taxon>
        <taxon>Ascomycota</taxon>
        <taxon>Pezizomycotina</taxon>
        <taxon>Eurotiomycetes</taxon>
        <taxon>Chaetothyriomycetidae</taxon>
        <taxon>Chaetothyriales</taxon>
        <taxon>Herpotrichiellaceae</taxon>
        <taxon>Exophiala</taxon>
    </lineage>
</organism>
<dbReference type="Gene3D" id="3.40.50.720">
    <property type="entry name" value="NAD(P)-binding Rossmann-like Domain"/>
    <property type="match status" value="1"/>
</dbReference>
<comment type="similarity">
    <text evidence="1">Belongs to the short-chain dehydrogenases/reductases (SDR) family.</text>
</comment>
<evidence type="ECO:0000313" key="4">
    <source>
        <dbReference type="EMBL" id="KIW48654.1"/>
    </source>
</evidence>
<dbReference type="PRINTS" id="PR00081">
    <property type="entry name" value="GDHRDH"/>
</dbReference>
<dbReference type="GeneID" id="27353298"/>
<evidence type="ECO:0000256" key="1">
    <source>
        <dbReference type="ARBA" id="ARBA00006484"/>
    </source>
</evidence>
<proteinExistence type="inferred from homology"/>
<dbReference type="InterPro" id="IPR002347">
    <property type="entry name" value="SDR_fam"/>
</dbReference>
<gene>
    <name evidence="4" type="ORF">PV06_01224</name>
</gene>
<dbReference type="AlphaFoldDB" id="A0A0D2EL99"/>
<dbReference type="PROSITE" id="PS00061">
    <property type="entry name" value="ADH_SHORT"/>
    <property type="match status" value="1"/>
</dbReference>
<dbReference type="RefSeq" id="XP_016268870.1">
    <property type="nucleotide sequence ID" value="XM_016401817.1"/>
</dbReference>
<dbReference type="PANTHER" id="PTHR44229:SF4">
    <property type="entry name" value="15-HYDROXYPROSTAGLANDIN DEHYDROGENASE [NAD(+)]"/>
    <property type="match status" value="1"/>
</dbReference>
<evidence type="ECO:0000256" key="2">
    <source>
        <dbReference type="ARBA" id="ARBA00022857"/>
    </source>
</evidence>
<dbReference type="GO" id="GO:0005737">
    <property type="term" value="C:cytoplasm"/>
    <property type="evidence" value="ECO:0007669"/>
    <property type="project" value="TreeGrafter"/>
</dbReference>
<dbReference type="EMBL" id="KN847332">
    <property type="protein sequence ID" value="KIW48654.1"/>
    <property type="molecule type" value="Genomic_DNA"/>
</dbReference>
<dbReference type="PANTHER" id="PTHR44229">
    <property type="entry name" value="15-HYDROXYPROSTAGLANDIN DEHYDROGENASE [NAD(+)]"/>
    <property type="match status" value="1"/>
</dbReference>
<evidence type="ECO:0000313" key="5">
    <source>
        <dbReference type="Proteomes" id="UP000053342"/>
    </source>
</evidence>
<sequence>MANPSQLELKWNTVQHISILSVCSVPRIQLEDHQFRMSGEYAYLTGGASGIGRAVAEMLVKHNIKVFIADRDLDGAQKLADELNQKGPVAKCAHVDVADWNSQAKAFSQAVADFGRIDYVYPIAGVGERASIINNPSQTGFEMPDLSVIDIDLTGVLYTVSLAIQQFRKQQPGKNGFRGKIGCVASICGLYAVPTVPIYTTAKHGVVGLTRSYGHYLPEEKITMNAVCPNVVRTNISTSAFYDTLDKEGVLAPIEGVVDVFEKLLGDSPTSGECFEVGPNYKTQGAVPRKAPEFLDKESKRVCELIEKRSHKLHEPR</sequence>
<protein>
    <submittedName>
        <fullName evidence="4">Uncharacterized protein</fullName>
    </submittedName>
</protein>
<dbReference type="SUPFAM" id="SSF51735">
    <property type="entry name" value="NAD(P)-binding Rossmann-fold domains"/>
    <property type="match status" value="1"/>
</dbReference>
<dbReference type="Pfam" id="PF00106">
    <property type="entry name" value="adh_short"/>
    <property type="match status" value="1"/>
</dbReference>
<keyword evidence="3" id="KW-0560">Oxidoreductase</keyword>
<keyword evidence="5" id="KW-1185">Reference proteome</keyword>
<keyword evidence="2" id="KW-0521">NADP</keyword>
<dbReference type="VEuPathDB" id="FungiDB:PV06_01224"/>
<dbReference type="InterPro" id="IPR036291">
    <property type="entry name" value="NAD(P)-bd_dom_sf"/>
</dbReference>
<dbReference type="STRING" id="215243.A0A0D2EL99"/>
<name>A0A0D2EL99_9EURO</name>
<dbReference type="GO" id="GO:0016616">
    <property type="term" value="F:oxidoreductase activity, acting on the CH-OH group of donors, NAD or NADP as acceptor"/>
    <property type="evidence" value="ECO:0007669"/>
    <property type="project" value="TreeGrafter"/>
</dbReference>